<protein>
    <recommendedName>
        <fullName evidence="1">Origin recognition complex subunit 2</fullName>
    </recommendedName>
</protein>
<proteinExistence type="inferred from homology"/>
<evidence type="ECO:0000256" key="1">
    <source>
        <dbReference type="RuleBase" id="RU368084"/>
    </source>
</evidence>
<feature type="non-terminal residue" evidence="3">
    <location>
        <position position="80"/>
    </location>
</feature>
<comment type="subcellular location">
    <subcellularLocation>
        <location evidence="1">Nucleus</location>
    </subcellularLocation>
</comment>
<dbReference type="InterPro" id="IPR007220">
    <property type="entry name" value="ORC2"/>
</dbReference>
<name>A0AAD4P185_PERFH</name>
<dbReference type="InterPro" id="IPR056772">
    <property type="entry name" value="RecA-like_ORC2"/>
</dbReference>
<reference evidence="3 4" key="1">
    <citation type="journal article" date="2021" name="Nat. Commun.">
        <title>Incipient diploidization of the medicinal plant Perilla within 10,000 years.</title>
        <authorList>
            <person name="Zhang Y."/>
            <person name="Shen Q."/>
            <person name="Leng L."/>
            <person name="Zhang D."/>
            <person name="Chen S."/>
            <person name="Shi Y."/>
            <person name="Ning Z."/>
            <person name="Chen S."/>
        </authorList>
    </citation>
    <scope>NUCLEOTIDE SEQUENCE [LARGE SCALE GENOMIC DNA]</scope>
    <source>
        <strain evidence="4">cv. PC099</strain>
    </source>
</reference>
<evidence type="ECO:0000313" key="4">
    <source>
        <dbReference type="Proteomes" id="UP001190926"/>
    </source>
</evidence>
<evidence type="ECO:0000259" key="2">
    <source>
        <dbReference type="Pfam" id="PF04084"/>
    </source>
</evidence>
<dbReference type="AlphaFoldDB" id="A0AAD4P185"/>
<comment type="caution">
    <text evidence="3">The sequence shown here is derived from an EMBL/GenBank/DDBJ whole genome shotgun (WGS) entry which is preliminary data.</text>
</comment>
<accession>A0AAD4P185</accession>
<organism evidence="3 4">
    <name type="scientific">Perilla frutescens var. hirtella</name>
    <name type="common">Perilla citriodora</name>
    <name type="synonym">Perilla setoyensis</name>
    <dbReference type="NCBI Taxonomy" id="608512"/>
    <lineage>
        <taxon>Eukaryota</taxon>
        <taxon>Viridiplantae</taxon>
        <taxon>Streptophyta</taxon>
        <taxon>Embryophyta</taxon>
        <taxon>Tracheophyta</taxon>
        <taxon>Spermatophyta</taxon>
        <taxon>Magnoliopsida</taxon>
        <taxon>eudicotyledons</taxon>
        <taxon>Gunneridae</taxon>
        <taxon>Pentapetalae</taxon>
        <taxon>asterids</taxon>
        <taxon>lamiids</taxon>
        <taxon>Lamiales</taxon>
        <taxon>Lamiaceae</taxon>
        <taxon>Nepetoideae</taxon>
        <taxon>Elsholtzieae</taxon>
        <taxon>Perilla</taxon>
    </lineage>
</organism>
<dbReference type="GO" id="GO:0005664">
    <property type="term" value="C:nuclear origin of replication recognition complex"/>
    <property type="evidence" value="ECO:0007669"/>
    <property type="project" value="UniProtKB-UniRule"/>
</dbReference>
<evidence type="ECO:0000313" key="3">
    <source>
        <dbReference type="EMBL" id="KAH6822431.1"/>
    </source>
</evidence>
<keyword evidence="1" id="KW-0539">Nucleus</keyword>
<keyword evidence="1" id="KW-0235">DNA replication</keyword>
<comment type="subunit">
    <text evidence="1">Component of the origin recognition complex (ORC).</text>
</comment>
<keyword evidence="4" id="KW-1185">Reference proteome</keyword>
<sequence length="80" mass="9410">ELREAYAKLEFKHEKEINDLVNSYKKLYTKWVYMLRCGFELLMYGFGSKKALIENFVSTSLTDYSVVVVNGYLQSINLKQ</sequence>
<dbReference type="PANTHER" id="PTHR14052:SF0">
    <property type="entry name" value="ORIGIN RECOGNITION COMPLEX SUBUNIT 2"/>
    <property type="match status" value="1"/>
</dbReference>
<dbReference type="Proteomes" id="UP001190926">
    <property type="component" value="Unassembled WGS sequence"/>
</dbReference>
<comment type="function">
    <text evidence="1">Component of the origin recognition complex (ORC) that binds origins of replication. DNA-binding is ATP-dependent. ORC is required to assemble the pre-replication complex necessary to initiate DNA replication.</text>
</comment>
<dbReference type="GO" id="GO:0006260">
    <property type="term" value="P:DNA replication"/>
    <property type="evidence" value="ECO:0007669"/>
    <property type="project" value="UniProtKB-UniRule"/>
</dbReference>
<dbReference type="Pfam" id="PF04084">
    <property type="entry name" value="RecA-like_ORC2"/>
    <property type="match status" value="1"/>
</dbReference>
<feature type="domain" description="Origin recognition complex subunit 2 RecA-like" evidence="2">
    <location>
        <begin position="16"/>
        <end position="80"/>
    </location>
</feature>
<comment type="similarity">
    <text evidence="1">Belongs to the ORC2 family.</text>
</comment>
<gene>
    <name evidence="3" type="ORF">C2S53_007758</name>
</gene>
<dbReference type="GO" id="GO:0003688">
    <property type="term" value="F:DNA replication origin binding"/>
    <property type="evidence" value="ECO:0007669"/>
    <property type="project" value="UniProtKB-UniRule"/>
</dbReference>
<dbReference type="PANTHER" id="PTHR14052">
    <property type="entry name" value="ORIGIN RECOGNITION COMPLEX SUBUNIT 2"/>
    <property type="match status" value="1"/>
</dbReference>
<dbReference type="EMBL" id="SDAM02001264">
    <property type="protein sequence ID" value="KAH6822431.1"/>
    <property type="molecule type" value="Genomic_DNA"/>
</dbReference>
<feature type="non-terminal residue" evidence="3">
    <location>
        <position position="1"/>
    </location>
</feature>